<evidence type="ECO:0000256" key="5">
    <source>
        <dbReference type="ARBA" id="ARBA00029433"/>
    </source>
</evidence>
<dbReference type="InterPro" id="IPR039591">
    <property type="entry name" value="AP5M1"/>
</dbReference>
<dbReference type="PANTHER" id="PTHR16082">
    <property type="entry name" value="AP-5 COMPLEX SUBUNIT MU-1"/>
    <property type="match status" value="1"/>
</dbReference>
<accession>A0A9P1G322</accession>
<keyword evidence="4" id="KW-0472">Membrane</keyword>
<evidence type="ECO:0000259" key="7">
    <source>
        <dbReference type="PROSITE" id="PS51072"/>
    </source>
</evidence>
<dbReference type="PROSITE" id="PS51072">
    <property type="entry name" value="MHD"/>
    <property type="match status" value="1"/>
</dbReference>
<evidence type="ECO:0000313" key="11">
    <source>
        <dbReference type="Proteomes" id="UP001152797"/>
    </source>
</evidence>
<dbReference type="Proteomes" id="UP001152797">
    <property type="component" value="Unassembled WGS sequence"/>
</dbReference>
<sequence length="827" mass="89560">MAESDPENSANENSQSDWEDTVTEESESLDSALAHIELEDHLPLGLGFAIGGDMAHSMLEKITDSQTVGQSCCSLLLVVAFATPNCNGWGWPANSARCGCFTSSLRPKVRSIAGAPPGDNHVALPCDEDISHLFVSEVLEEQEDHSLPPDLPEPFHEDFRQGSFSWDPAEESRMEKLWPMGPMTALMKGKIWPVVFLHKKGYYLVAAVALMDGKCQARAESGNDSAGGDRLRALDLPQVTAAFAVLEDICDFIPANLSISDVAGISELQYYIRSALPFGSPVNTNFHLLRMVRHGFPNKEDDTSQRSPAWKPYLYKGKSKLTLSVVETINCTLYGKSEYEDECFIQGTVYCCADIAGVPEVCVPISFQPGAEDNTQESRTSFPEISVHNCAHIIGGIKSAKEDSLKISCLPPTGPFVLCRYNFRQSPVTPVRGFYQLKELSPVEFRLLLQVQLHPLVLSANSGGSWNCQVRLPFDHRGVIRSHDLKCTSGSFSLADHSRSIVWNLNVRRPRGSLEANLLGELIFEAPQKLQQEQQIKRDQQQPMQQQKPPQQQQQQQAQQQPPAAPQAVQQQQQQQQQAQQTQVPQPSTEAEDSSAPQAFEEATGEDGEGPANTGAQPEGDVLASRSGVDMLLNAAGGAHGSAGPSAQTLDFEPEISEGLAGPLTGLRPVEDRPSESNQAIPGSHHVRGHDGDEDSQVDLAATSLVIAAVGAPARAALTPMGNSQGAAPAVPITSAPSNAVAPPDPFLIGVNCYAEVFLEVQDVALSGVNIDPKAVTVYPTTRVYGGVAVQKEFLTGKYIIWNMAGEVRGHYNGLEFDAPKNNVSQE</sequence>
<comment type="subcellular location">
    <subcellularLocation>
        <location evidence="5">Endomembrane system</location>
        <topology evidence="5">Peripheral membrane protein</topology>
        <orientation evidence="5">Cytoplasmic side</orientation>
    </subcellularLocation>
</comment>
<dbReference type="AlphaFoldDB" id="A0A9P1G322"/>
<feature type="compositionally biased region" description="Acidic residues" evidence="6">
    <location>
        <begin position="17"/>
        <end position="28"/>
    </location>
</feature>
<dbReference type="InterPro" id="IPR036168">
    <property type="entry name" value="AP2_Mu_C_sf"/>
</dbReference>
<dbReference type="Gene3D" id="2.60.40.1170">
    <property type="entry name" value="Mu homology domain, subdomain B"/>
    <property type="match status" value="1"/>
</dbReference>
<evidence type="ECO:0000256" key="4">
    <source>
        <dbReference type="ARBA" id="ARBA00023136"/>
    </source>
</evidence>
<evidence type="ECO:0000256" key="3">
    <source>
        <dbReference type="ARBA" id="ARBA00022927"/>
    </source>
</evidence>
<reference evidence="9" key="2">
    <citation type="submission" date="2024-04" db="EMBL/GenBank/DDBJ databases">
        <authorList>
            <person name="Chen Y."/>
            <person name="Shah S."/>
            <person name="Dougan E. K."/>
            <person name="Thang M."/>
            <person name="Chan C."/>
        </authorList>
    </citation>
    <scope>NUCLEOTIDE SEQUENCE [LARGE SCALE GENOMIC DNA]</scope>
</reference>
<evidence type="ECO:0000313" key="9">
    <source>
        <dbReference type="EMBL" id="CAL1148947.1"/>
    </source>
</evidence>
<dbReference type="GO" id="GO:0005829">
    <property type="term" value="C:cytosol"/>
    <property type="evidence" value="ECO:0007669"/>
    <property type="project" value="TreeGrafter"/>
</dbReference>
<evidence type="ECO:0000313" key="8">
    <source>
        <dbReference type="EMBL" id="CAI3995572.1"/>
    </source>
</evidence>
<gene>
    <name evidence="8" type="ORF">C1SCF055_LOCUS22110</name>
</gene>
<dbReference type="EMBL" id="CAMXCT010002090">
    <property type="protein sequence ID" value="CAI3995572.1"/>
    <property type="molecule type" value="Genomic_DNA"/>
</dbReference>
<feature type="compositionally biased region" description="Low complexity" evidence="6">
    <location>
        <begin position="541"/>
        <end position="587"/>
    </location>
</feature>
<name>A0A9P1G322_9DINO</name>
<dbReference type="SUPFAM" id="SSF81995">
    <property type="entry name" value="beta-sandwich domain of Sec23/24"/>
    <property type="match status" value="1"/>
</dbReference>
<keyword evidence="11" id="KW-1185">Reference proteome</keyword>
<comment type="similarity">
    <text evidence="1">Belongs to the adaptor complexes medium subunit family.</text>
</comment>
<dbReference type="GO" id="GO:0005764">
    <property type="term" value="C:lysosome"/>
    <property type="evidence" value="ECO:0007669"/>
    <property type="project" value="TreeGrafter"/>
</dbReference>
<feature type="region of interest" description="Disordered" evidence="6">
    <location>
        <begin position="533"/>
        <end position="622"/>
    </location>
</feature>
<proteinExistence type="inferred from homology"/>
<dbReference type="GO" id="GO:0030119">
    <property type="term" value="C:AP-type membrane coat adaptor complex"/>
    <property type="evidence" value="ECO:0007669"/>
    <property type="project" value="TreeGrafter"/>
</dbReference>
<feature type="domain" description="MHD" evidence="7">
    <location>
        <begin position="318"/>
        <end position="585"/>
    </location>
</feature>
<keyword evidence="3" id="KW-0653">Protein transport</keyword>
<dbReference type="InterPro" id="IPR028565">
    <property type="entry name" value="MHD"/>
</dbReference>
<feature type="compositionally biased region" description="Polar residues" evidence="6">
    <location>
        <begin position="7"/>
        <end position="16"/>
    </location>
</feature>
<dbReference type="PANTHER" id="PTHR16082:SF2">
    <property type="entry name" value="AP-5 COMPLEX SUBUNIT MU-1"/>
    <property type="match status" value="1"/>
</dbReference>
<evidence type="ECO:0000313" key="10">
    <source>
        <dbReference type="EMBL" id="CAL4782884.1"/>
    </source>
</evidence>
<protein>
    <submittedName>
        <fullName evidence="10">AP-5 complex subunit mu (Adaptor protein complex AP-5 subunit mu) (Adaptor protein-5 mu-adaptin) (Adaptor-related protein complex 5 subunit mu) (Mu5-adaptin)</fullName>
    </submittedName>
</protein>
<dbReference type="SUPFAM" id="SSF49447">
    <property type="entry name" value="Second domain of Mu2 adaptin subunit (ap50) of ap2 adaptor"/>
    <property type="match status" value="1"/>
</dbReference>
<organism evidence="8">
    <name type="scientific">Cladocopium goreaui</name>
    <dbReference type="NCBI Taxonomy" id="2562237"/>
    <lineage>
        <taxon>Eukaryota</taxon>
        <taxon>Sar</taxon>
        <taxon>Alveolata</taxon>
        <taxon>Dinophyceae</taxon>
        <taxon>Suessiales</taxon>
        <taxon>Symbiodiniaceae</taxon>
        <taxon>Cladocopium</taxon>
    </lineage>
</organism>
<evidence type="ECO:0000256" key="6">
    <source>
        <dbReference type="SAM" id="MobiDB-lite"/>
    </source>
</evidence>
<dbReference type="Pfam" id="PF00928">
    <property type="entry name" value="Adap_comp_sub"/>
    <property type="match status" value="1"/>
</dbReference>
<dbReference type="GO" id="GO:0016197">
    <property type="term" value="P:endosomal transport"/>
    <property type="evidence" value="ECO:0007669"/>
    <property type="project" value="TreeGrafter"/>
</dbReference>
<dbReference type="EMBL" id="CAMXCT020002090">
    <property type="protein sequence ID" value="CAL1148947.1"/>
    <property type="molecule type" value="Genomic_DNA"/>
</dbReference>
<feature type="region of interest" description="Disordered" evidence="6">
    <location>
        <begin position="1"/>
        <end position="29"/>
    </location>
</feature>
<dbReference type="EMBL" id="CAMXCT030002090">
    <property type="protein sequence ID" value="CAL4782884.1"/>
    <property type="molecule type" value="Genomic_DNA"/>
</dbReference>
<evidence type="ECO:0000256" key="1">
    <source>
        <dbReference type="ARBA" id="ARBA00005324"/>
    </source>
</evidence>
<comment type="caution">
    <text evidence="8">The sequence shown here is derived from an EMBL/GenBank/DDBJ whole genome shotgun (WGS) entry which is preliminary data.</text>
</comment>
<keyword evidence="2" id="KW-0813">Transport</keyword>
<dbReference type="GO" id="GO:0015031">
    <property type="term" value="P:protein transport"/>
    <property type="evidence" value="ECO:0007669"/>
    <property type="project" value="UniProtKB-KW"/>
</dbReference>
<evidence type="ECO:0000256" key="2">
    <source>
        <dbReference type="ARBA" id="ARBA00022448"/>
    </source>
</evidence>
<dbReference type="GO" id="GO:0005770">
    <property type="term" value="C:late endosome"/>
    <property type="evidence" value="ECO:0007669"/>
    <property type="project" value="TreeGrafter"/>
</dbReference>
<reference evidence="8" key="1">
    <citation type="submission" date="2022-10" db="EMBL/GenBank/DDBJ databases">
        <authorList>
            <person name="Chen Y."/>
            <person name="Dougan E. K."/>
            <person name="Chan C."/>
            <person name="Rhodes N."/>
            <person name="Thang M."/>
        </authorList>
    </citation>
    <scope>NUCLEOTIDE SEQUENCE</scope>
</reference>
<feature type="region of interest" description="Disordered" evidence="6">
    <location>
        <begin position="658"/>
        <end position="695"/>
    </location>
</feature>
<dbReference type="OrthoDB" id="1877176at2759"/>